<dbReference type="InterPro" id="IPR037401">
    <property type="entry name" value="SnoaL-like"/>
</dbReference>
<proteinExistence type="predicted"/>
<accession>A0ABM9HC32</accession>
<dbReference type="PANTHER" id="PTHR34957">
    <property type="entry name" value="NUCLEAR TRANSPORT FACTOR 2 (NTF2) FAMILY PROTEIN"/>
    <property type="match status" value="1"/>
</dbReference>
<dbReference type="Proteomes" id="UP001157733">
    <property type="component" value="Chromosome"/>
</dbReference>
<gene>
    <name evidence="2" type="ORF">NSPWAT_0855</name>
</gene>
<dbReference type="Gene3D" id="3.10.450.50">
    <property type="match status" value="1"/>
</dbReference>
<dbReference type="SUPFAM" id="SSF54427">
    <property type="entry name" value="NTF2-like"/>
    <property type="match status" value="1"/>
</dbReference>
<feature type="domain" description="SnoaL-like" evidence="1">
    <location>
        <begin position="7"/>
        <end position="127"/>
    </location>
</feature>
<organism evidence="2 3">
    <name type="scientific">Nitrospina watsonii</name>
    <dbReference type="NCBI Taxonomy" id="1323948"/>
    <lineage>
        <taxon>Bacteria</taxon>
        <taxon>Pseudomonadati</taxon>
        <taxon>Nitrospinota/Tectimicrobiota group</taxon>
        <taxon>Nitrospinota</taxon>
        <taxon>Nitrospinia</taxon>
        <taxon>Nitrospinales</taxon>
        <taxon>Nitrospinaceae</taxon>
        <taxon>Nitrospina</taxon>
    </lineage>
</organism>
<keyword evidence="3" id="KW-1185">Reference proteome</keyword>
<dbReference type="RefSeq" id="WP_282010634.1">
    <property type="nucleotide sequence ID" value="NZ_OX336137.1"/>
</dbReference>
<dbReference type="PANTHER" id="PTHR34957:SF1">
    <property type="entry name" value="NUCLEAR TRANSPORT FACTOR 2 (NTF2) FAMILY PROTEIN"/>
    <property type="match status" value="1"/>
</dbReference>
<evidence type="ECO:0000313" key="3">
    <source>
        <dbReference type="Proteomes" id="UP001157733"/>
    </source>
</evidence>
<evidence type="ECO:0000313" key="2">
    <source>
        <dbReference type="EMBL" id="CAI2717714.1"/>
    </source>
</evidence>
<name>A0ABM9HC32_9BACT</name>
<dbReference type="EMBL" id="OX336137">
    <property type="protein sequence ID" value="CAI2717714.1"/>
    <property type="molecule type" value="Genomic_DNA"/>
</dbReference>
<dbReference type="Pfam" id="PF13474">
    <property type="entry name" value="SnoaL_3"/>
    <property type="match status" value="1"/>
</dbReference>
<sequence>METNALILEANNAFYEAFNKQDLDAMKALWQDDGAAVCIHPGWPVLRGYTPIIQSWKDIFDNTDHMEIRLSDVGVLVTGDLAWVGCQENLFSIHMAGVQTSHVHATNLFRSVNGAWKMILHHAASVPPRSQPGGEER</sequence>
<protein>
    <submittedName>
        <fullName evidence="2">Alternative dihydrofolate reductase 3</fullName>
    </submittedName>
</protein>
<evidence type="ECO:0000259" key="1">
    <source>
        <dbReference type="Pfam" id="PF13474"/>
    </source>
</evidence>
<reference evidence="2 3" key="1">
    <citation type="submission" date="2022-09" db="EMBL/GenBank/DDBJ databases">
        <authorList>
            <person name="Kop L."/>
        </authorList>
    </citation>
    <scope>NUCLEOTIDE SEQUENCE [LARGE SCALE GENOMIC DNA]</scope>
    <source>
        <strain evidence="2 3">347</strain>
    </source>
</reference>
<dbReference type="InterPro" id="IPR032710">
    <property type="entry name" value="NTF2-like_dom_sf"/>
</dbReference>